<dbReference type="Pfam" id="PF07727">
    <property type="entry name" value="RVT_2"/>
    <property type="match status" value="1"/>
</dbReference>
<dbReference type="Proteomes" id="UP000499080">
    <property type="component" value="Unassembled WGS sequence"/>
</dbReference>
<dbReference type="GO" id="GO:0016787">
    <property type="term" value="F:hydrolase activity"/>
    <property type="evidence" value="ECO:0007669"/>
    <property type="project" value="UniProtKB-KW"/>
</dbReference>
<name>A0A4Y2MXE8_ARAVE</name>
<evidence type="ECO:0000256" key="3">
    <source>
        <dbReference type="SAM" id="MobiDB-lite"/>
    </source>
</evidence>
<keyword evidence="6" id="KW-1185">Reference proteome</keyword>
<reference evidence="5 6" key="1">
    <citation type="journal article" date="2019" name="Sci. Rep.">
        <title>Orb-weaving spider Araneus ventricosus genome elucidates the spidroin gene catalogue.</title>
        <authorList>
            <person name="Kono N."/>
            <person name="Nakamura H."/>
            <person name="Ohtoshi R."/>
            <person name="Moran D.A.P."/>
            <person name="Shinohara A."/>
            <person name="Yoshida Y."/>
            <person name="Fujiwara M."/>
            <person name="Mori M."/>
            <person name="Tomita M."/>
            <person name="Arakawa K."/>
        </authorList>
    </citation>
    <scope>NUCLEOTIDE SEQUENCE [LARGE SCALE GENOMIC DNA]</scope>
</reference>
<dbReference type="OrthoDB" id="430476at2759"/>
<dbReference type="InterPro" id="IPR001584">
    <property type="entry name" value="Integrase_cat-core"/>
</dbReference>
<comment type="caution">
    <text evidence="5">The sequence shown here is derived from an EMBL/GenBank/DDBJ whole genome shotgun (WGS) entry which is preliminary data.</text>
</comment>
<gene>
    <name evidence="5" type="primary">POLX_1274</name>
    <name evidence="5" type="ORF">AVEN_117866_1</name>
</gene>
<dbReference type="SUPFAM" id="SSF53098">
    <property type="entry name" value="Ribonuclease H-like"/>
    <property type="match status" value="1"/>
</dbReference>
<dbReference type="InterPro" id="IPR036397">
    <property type="entry name" value="RNaseH_sf"/>
</dbReference>
<dbReference type="InterPro" id="IPR057670">
    <property type="entry name" value="SH3_retrovirus"/>
</dbReference>
<protein>
    <submittedName>
        <fullName evidence="5">Retrovirus-related Pol polyprotein from transposon TNT 1-94</fullName>
    </submittedName>
</protein>
<organism evidence="5 6">
    <name type="scientific">Araneus ventricosus</name>
    <name type="common">Orbweaver spider</name>
    <name type="synonym">Epeira ventricosa</name>
    <dbReference type="NCBI Taxonomy" id="182803"/>
    <lineage>
        <taxon>Eukaryota</taxon>
        <taxon>Metazoa</taxon>
        <taxon>Ecdysozoa</taxon>
        <taxon>Arthropoda</taxon>
        <taxon>Chelicerata</taxon>
        <taxon>Arachnida</taxon>
        <taxon>Araneae</taxon>
        <taxon>Araneomorphae</taxon>
        <taxon>Entelegynae</taxon>
        <taxon>Araneoidea</taxon>
        <taxon>Araneidae</taxon>
        <taxon>Araneus</taxon>
    </lineage>
</organism>
<dbReference type="Gene3D" id="3.30.420.10">
    <property type="entry name" value="Ribonuclease H-like superfamily/Ribonuclease H"/>
    <property type="match status" value="1"/>
</dbReference>
<keyword evidence="1" id="KW-0479">Metal-binding</keyword>
<dbReference type="GO" id="GO:0071897">
    <property type="term" value="P:DNA biosynthetic process"/>
    <property type="evidence" value="ECO:0007669"/>
    <property type="project" value="UniProtKB-ARBA"/>
</dbReference>
<dbReference type="SUPFAM" id="SSF56672">
    <property type="entry name" value="DNA/RNA polymerases"/>
    <property type="match status" value="1"/>
</dbReference>
<evidence type="ECO:0000256" key="1">
    <source>
        <dbReference type="ARBA" id="ARBA00022723"/>
    </source>
</evidence>
<dbReference type="Pfam" id="PF25597">
    <property type="entry name" value="SH3_retrovirus"/>
    <property type="match status" value="1"/>
</dbReference>
<dbReference type="GO" id="GO:0042575">
    <property type="term" value="C:DNA polymerase complex"/>
    <property type="evidence" value="ECO:0007669"/>
    <property type="project" value="UniProtKB-ARBA"/>
</dbReference>
<dbReference type="AlphaFoldDB" id="A0A4Y2MXE8"/>
<feature type="region of interest" description="Disordered" evidence="3">
    <location>
        <begin position="1"/>
        <end position="55"/>
    </location>
</feature>
<evidence type="ECO:0000256" key="2">
    <source>
        <dbReference type="ARBA" id="ARBA00022801"/>
    </source>
</evidence>
<evidence type="ECO:0000259" key="4">
    <source>
        <dbReference type="PROSITE" id="PS50994"/>
    </source>
</evidence>
<dbReference type="GO" id="GO:0015074">
    <property type="term" value="P:DNA integration"/>
    <property type="evidence" value="ECO:0007669"/>
    <property type="project" value="InterPro"/>
</dbReference>
<sequence length="634" mass="73169">MKQDLEKTETVFLSSASTSRKSSAVPGGADTVPGDAGEQQGINHEKTNPCTPEQNGVAERYNSTALDGVKTLLKSNAVAQRFWGEALLCFTYTWNRVCHKDGNKTPFEKYSGKKPSVSHLKPFGCLAYVGVPKQIRKKLDIMMGYALHTKGYRIWLRDENKLIETINVRFDQNTKGVDSSQNSNQYTKFNFTISNCSDGEGDFDTRLRIRKIGREVTGAGIYYGIEGKATRLKSFNEIERYCREHKIHFDKNLFYFCGENTKSKKLTDSAEGQQEANVVEVKIPTCYEQAIRSREASEWCDAMVREINVMIERKVWDLVDPPENAKVLGNRWVYTLKRDKNNRAVRFKARLVAQGNTQLKGESFDEVFSPVVNFSIVRLFFSICVYLWKWTHIQVHINNAYLYANLDATVYMRQPTGYLRERHKVCQLRKAIYGLHQSGSQWFLELENVLIKLKFKKLYWCNFVYTFKDNVILLFYVDDIVVFGKEIQNVDFVLNLLQDSFDLKVLGRTKKLLGIDFEEQGNDLFIHQKSYIEKICRTYEKYKFPVSSLPISKGQVLSKLDSPKTSEELLNFPYRNFIGSLAFIALRTRPDIMYAINVLSQFQSNPGIKHWNCLLRLLGYLKYTQKLHVGTFKG</sequence>
<dbReference type="PANTHER" id="PTHR42648">
    <property type="entry name" value="TRANSPOSASE, PUTATIVE-RELATED"/>
    <property type="match status" value="1"/>
</dbReference>
<evidence type="ECO:0000313" key="5">
    <source>
        <dbReference type="EMBL" id="GBN31024.1"/>
    </source>
</evidence>
<proteinExistence type="predicted"/>
<dbReference type="InterPro" id="IPR012337">
    <property type="entry name" value="RNaseH-like_sf"/>
</dbReference>
<dbReference type="GO" id="GO:0003676">
    <property type="term" value="F:nucleic acid binding"/>
    <property type="evidence" value="ECO:0007669"/>
    <property type="project" value="InterPro"/>
</dbReference>
<dbReference type="GO" id="GO:0046872">
    <property type="term" value="F:metal ion binding"/>
    <property type="evidence" value="ECO:0007669"/>
    <property type="project" value="UniProtKB-KW"/>
</dbReference>
<evidence type="ECO:0000313" key="6">
    <source>
        <dbReference type="Proteomes" id="UP000499080"/>
    </source>
</evidence>
<feature type="compositionally biased region" description="Low complexity" evidence="3">
    <location>
        <begin position="14"/>
        <end position="23"/>
    </location>
</feature>
<keyword evidence="2" id="KW-0378">Hydrolase</keyword>
<dbReference type="EMBL" id="BGPR01008022">
    <property type="protein sequence ID" value="GBN31024.1"/>
    <property type="molecule type" value="Genomic_DNA"/>
</dbReference>
<dbReference type="InterPro" id="IPR043502">
    <property type="entry name" value="DNA/RNA_pol_sf"/>
</dbReference>
<feature type="domain" description="Integrase catalytic" evidence="4">
    <location>
        <begin position="1"/>
        <end position="114"/>
    </location>
</feature>
<dbReference type="InterPro" id="IPR013103">
    <property type="entry name" value="RVT_2"/>
</dbReference>
<dbReference type="PROSITE" id="PS50994">
    <property type="entry name" value="INTEGRASE"/>
    <property type="match status" value="1"/>
</dbReference>
<dbReference type="InterPro" id="IPR039537">
    <property type="entry name" value="Retrotran_Ty1/copia-like"/>
</dbReference>
<accession>A0A4Y2MXE8</accession>
<dbReference type="PANTHER" id="PTHR42648:SF28">
    <property type="entry name" value="TRANSPOSON-ENCODED PROTEIN WITH RIBONUCLEASE H-LIKE AND RETROVIRUS ZINC FINGER-LIKE DOMAINS"/>
    <property type="match status" value="1"/>
</dbReference>